<sequence>MLIKDMFLKPIDRDIKGVIKVGQDDDANVKQELEEYVVTNELQRHFRDFFESYRKGILGNTDKMGVWISGFFGSGKSHFLKILSYLLENRKVDGKSAIDYFLNENKIKDSSVAADMKLALSVSTDVILFNIDSKSETSGKKNKDAILRVFLKVFNEKLGFSANPHVADLERQLKDENLYEAFKEKYKEITGDDWIESRHKFNFFKDRVVRALSEIKFMSLETAKDWARSTIRPYEVSIEDFAKMINKYLKSKGRNHHIVFLVDEMGQYIGDNSDLMLDLQTITEDFGTACQGKAWIVVTSQQDIDSITEVKGRDFSKIQGRFDTRLNLTSANVDEVIKLRILKKTKAADETLSVLYENKETIIRNLIMFDDKIEKKLYEDKSDFCEVYPFIPYQFNLLANVLTSIRQHGASGKHLSEGERSMLALFKESAEKLMDREDGTVVPFNIFYDALNKFLDHSHSVVISRAMENNYINPDKEKDNFNVNVLKALFMIKYVNQIKATVDNITTLMVSGIDEDRRVLKEKVQNALDILVSQMLVQKNGDIYIFLTDEEQEINREIESQDIENTDVIKKVSELIFADIYFEGKIKVPNFKNRYSFGFNRTVDDIPYKSNQMFDFGVKIITPRSELNGQDSNLRMLSNAGKDIYVDLPNDAGFLNELSLFMKIEKFLSSSSAVNISKFEEIKTIKRDEMREHQDRGKLFLQESLKTAKFYVNGDLLKLRTKDFKCNLTESLERITTTVYHKLNYITCPMDEVDVYNLFKQNDSKQITLDDGTLPNENAIREVLDYIRIRTQNHTKVSLKEIKSKFNKAPFGFIDADIEWIIAKCFKDGLIRFTLNGNEISLLNETSEKVVEYITKRTYTEKLLIEEKEIIPENMKRVLKNVAKEVFKMTIMAEDTDTMVIQFNKLAKEKIEKLKSILGKYNPAMGYPGEDAINEGIKLIQGTVYMDKALDIFKYVKKHEDDYLDFAEYYPPIKSFFGEDQQKKGEQQKIWDKSKNYSEVFEESRSYVLNNEIESIIDKMEDILKMPYPYNKIKDLPELNDRFLDIYNKILDKELKPVKLEINEAEKRVMEVLKQSGLEEIFHNKFNSAFSNLIKKAESCNNVAKVNGFKIEADKLKMRFLDEIAKEQEHIAEKERAKETVGEKEANKVVKPIKKQFNISIKDINPSNSWQIENKDDLEKYLQALKIRLEKEIREDTILNVEF</sequence>
<evidence type="ECO:0000313" key="5">
    <source>
        <dbReference type="Proteomes" id="UP000237798"/>
    </source>
</evidence>
<dbReference type="AlphaFoldDB" id="A0A2T0B8U9"/>
<dbReference type="InterPro" id="IPR027417">
    <property type="entry name" value="P-loop_NTPase"/>
</dbReference>
<dbReference type="RefSeq" id="WP_106010897.1">
    <property type="nucleotide sequence ID" value="NZ_PVXP01000088.1"/>
</dbReference>
<feature type="domain" description="Probable ATP-binding protein BrxC 4th six-stranded beta-sheet" evidence="3">
    <location>
        <begin position="562"/>
        <end position="734"/>
    </location>
</feature>
<dbReference type="InterPro" id="IPR047679">
    <property type="entry name" value="BREX_BrxC"/>
</dbReference>
<reference evidence="4 5" key="1">
    <citation type="submission" date="2018-03" db="EMBL/GenBank/DDBJ databases">
        <title>Genome sequence of Clostridium luticellarii DSM 29923.</title>
        <authorList>
            <person name="Poehlein A."/>
            <person name="Daniel R."/>
        </authorList>
    </citation>
    <scope>NUCLEOTIDE SEQUENCE [LARGE SCALE GENOMIC DNA]</scope>
    <source>
        <strain evidence="4 5">DSM 29923</strain>
    </source>
</reference>
<evidence type="ECO:0000259" key="2">
    <source>
        <dbReference type="Pfam" id="PF25792"/>
    </source>
</evidence>
<name>A0A2T0B8U9_9CLOT</name>
<organism evidence="4 5">
    <name type="scientific">Clostridium luticellarii</name>
    <dbReference type="NCBI Taxonomy" id="1691940"/>
    <lineage>
        <taxon>Bacteria</taxon>
        <taxon>Bacillati</taxon>
        <taxon>Bacillota</taxon>
        <taxon>Clostridia</taxon>
        <taxon>Eubacteriales</taxon>
        <taxon>Clostridiaceae</taxon>
        <taxon>Clostridium</taxon>
    </lineage>
</organism>
<dbReference type="SUPFAM" id="SSF52540">
    <property type="entry name" value="P-loop containing nucleoside triphosphate hydrolases"/>
    <property type="match status" value="1"/>
</dbReference>
<dbReference type="Proteomes" id="UP000237798">
    <property type="component" value="Unassembled WGS sequence"/>
</dbReference>
<dbReference type="EMBL" id="PVXP01000088">
    <property type="protein sequence ID" value="PRR80217.1"/>
    <property type="molecule type" value="Genomic_DNA"/>
</dbReference>
<feature type="domain" description="Probable ATP-binding protein BrxC alpha-helical" evidence="2">
    <location>
        <begin position="876"/>
        <end position="1004"/>
    </location>
</feature>
<protein>
    <recommendedName>
        <fullName evidence="6">BREX system P-loop protein BrxC</fullName>
    </recommendedName>
</protein>
<feature type="domain" description="Probable ATP-binding protein BrxC winged helix-turn-helix" evidence="1">
    <location>
        <begin position="742"/>
        <end position="869"/>
    </location>
</feature>
<accession>A0A2T0B8U9</accession>
<dbReference type="InterPro" id="IPR058036">
    <property type="entry name" value="BREX_BrxC_4th"/>
</dbReference>
<keyword evidence="5" id="KW-1185">Reference proteome</keyword>
<dbReference type="Pfam" id="PF25792">
    <property type="entry name" value="BREX_BrxC_helical"/>
    <property type="match status" value="1"/>
</dbReference>
<gene>
    <name evidence="4" type="ORF">CLLU_33540</name>
</gene>
<dbReference type="OrthoDB" id="3201900at2"/>
<comment type="caution">
    <text evidence="4">The sequence shown here is derived from an EMBL/GenBank/DDBJ whole genome shotgun (WGS) entry which is preliminary data.</text>
</comment>
<evidence type="ECO:0000313" key="4">
    <source>
        <dbReference type="EMBL" id="PRR80217.1"/>
    </source>
</evidence>
<dbReference type="Pfam" id="PF25791">
    <property type="entry name" value="WHD_BREX_BrxC"/>
    <property type="match status" value="1"/>
</dbReference>
<evidence type="ECO:0000259" key="1">
    <source>
        <dbReference type="Pfam" id="PF25791"/>
    </source>
</evidence>
<evidence type="ECO:0008006" key="6">
    <source>
        <dbReference type="Google" id="ProtNLM"/>
    </source>
</evidence>
<dbReference type="NCBIfam" id="NF033441">
    <property type="entry name" value="BREX_BrxC"/>
    <property type="match status" value="1"/>
</dbReference>
<dbReference type="Pfam" id="PF25796">
    <property type="entry name" value="BREX_BrxC_4th"/>
    <property type="match status" value="1"/>
</dbReference>
<dbReference type="InterPro" id="IPR058038">
    <property type="entry name" value="BREX_BrxC_wHTH"/>
</dbReference>
<evidence type="ECO:0000259" key="3">
    <source>
        <dbReference type="Pfam" id="PF25796"/>
    </source>
</evidence>
<dbReference type="InterPro" id="IPR058037">
    <property type="entry name" value="BREX_BrxC_helical"/>
</dbReference>
<proteinExistence type="predicted"/>